<comment type="caution">
    <text evidence="2">The sequence shown here is derived from an EMBL/GenBank/DDBJ whole genome shotgun (WGS) entry which is preliminary data.</text>
</comment>
<dbReference type="EMBL" id="JAIQCV010000001">
    <property type="protein sequence ID" value="KAH1130460.1"/>
    <property type="molecule type" value="Genomic_DNA"/>
</dbReference>
<dbReference type="InterPro" id="IPR012337">
    <property type="entry name" value="RNaseH-like_sf"/>
</dbReference>
<evidence type="ECO:0000313" key="2">
    <source>
        <dbReference type="EMBL" id="KAH1130460.1"/>
    </source>
</evidence>
<name>A0A9D3WKM8_9ROSI</name>
<feature type="domain" description="RNase H type-1" evidence="1">
    <location>
        <begin position="15"/>
        <end position="76"/>
    </location>
</feature>
<accession>A0A9D3WKM8</accession>
<dbReference type="Pfam" id="PF13456">
    <property type="entry name" value="RVT_3"/>
    <property type="match status" value="1"/>
</dbReference>
<dbReference type="GO" id="GO:0003676">
    <property type="term" value="F:nucleic acid binding"/>
    <property type="evidence" value="ECO:0007669"/>
    <property type="project" value="InterPro"/>
</dbReference>
<proteinExistence type="predicted"/>
<sequence>AELWGILDGWVRLRTDGLVRLDEGFAAVGDFVSDQNDGWIMGFYRYLGNCTVLEAELWGILDGLNFILDRSFKRVLI</sequence>
<protein>
    <recommendedName>
        <fullName evidence="1">RNase H type-1 domain-containing protein</fullName>
    </recommendedName>
</protein>
<evidence type="ECO:0000259" key="1">
    <source>
        <dbReference type="Pfam" id="PF13456"/>
    </source>
</evidence>
<evidence type="ECO:0000313" key="3">
    <source>
        <dbReference type="Proteomes" id="UP000828251"/>
    </source>
</evidence>
<dbReference type="PANTHER" id="PTHR47723:SF19">
    <property type="entry name" value="POLYNUCLEOTIDYL TRANSFERASE, RIBONUCLEASE H-LIKE SUPERFAMILY PROTEIN"/>
    <property type="match status" value="1"/>
</dbReference>
<gene>
    <name evidence="2" type="ORF">J1N35_001838</name>
</gene>
<dbReference type="OrthoDB" id="999300at2759"/>
<dbReference type="Gene3D" id="3.30.420.10">
    <property type="entry name" value="Ribonuclease H-like superfamily/Ribonuclease H"/>
    <property type="match status" value="1"/>
</dbReference>
<dbReference type="Proteomes" id="UP000828251">
    <property type="component" value="Unassembled WGS sequence"/>
</dbReference>
<organism evidence="2 3">
    <name type="scientific">Gossypium stocksii</name>
    <dbReference type="NCBI Taxonomy" id="47602"/>
    <lineage>
        <taxon>Eukaryota</taxon>
        <taxon>Viridiplantae</taxon>
        <taxon>Streptophyta</taxon>
        <taxon>Embryophyta</taxon>
        <taxon>Tracheophyta</taxon>
        <taxon>Spermatophyta</taxon>
        <taxon>Magnoliopsida</taxon>
        <taxon>eudicotyledons</taxon>
        <taxon>Gunneridae</taxon>
        <taxon>Pentapetalae</taxon>
        <taxon>rosids</taxon>
        <taxon>malvids</taxon>
        <taxon>Malvales</taxon>
        <taxon>Malvaceae</taxon>
        <taxon>Malvoideae</taxon>
        <taxon>Gossypium</taxon>
    </lineage>
</organism>
<reference evidence="2 3" key="1">
    <citation type="journal article" date="2021" name="Plant Biotechnol. J.">
        <title>Multi-omics assisted identification of the key and species-specific regulatory components of drought-tolerant mechanisms in Gossypium stocksii.</title>
        <authorList>
            <person name="Yu D."/>
            <person name="Ke L."/>
            <person name="Zhang D."/>
            <person name="Wu Y."/>
            <person name="Sun Y."/>
            <person name="Mei J."/>
            <person name="Sun J."/>
            <person name="Sun Y."/>
        </authorList>
    </citation>
    <scope>NUCLEOTIDE SEQUENCE [LARGE SCALE GENOMIC DNA]</scope>
    <source>
        <strain evidence="3">cv. E1</strain>
        <tissue evidence="2">Leaf</tissue>
    </source>
</reference>
<keyword evidence="3" id="KW-1185">Reference proteome</keyword>
<dbReference type="InterPro" id="IPR002156">
    <property type="entry name" value="RNaseH_domain"/>
</dbReference>
<feature type="non-terminal residue" evidence="2">
    <location>
        <position position="1"/>
    </location>
</feature>
<dbReference type="GO" id="GO:0004523">
    <property type="term" value="F:RNA-DNA hybrid ribonuclease activity"/>
    <property type="evidence" value="ECO:0007669"/>
    <property type="project" value="InterPro"/>
</dbReference>
<dbReference type="SUPFAM" id="SSF53098">
    <property type="entry name" value="Ribonuclease H-like"/>
    <property type="match status" value="1"/>
</dbReference>
<dbReference type="InterPro" id="IPR036397">
    <property type="entry name" value="RNaseH_sf"/>
</dbReference>
<dbReference type="AlphaFoldDB" id="A0A9D3WKM8"/>
<dbReference type="PANTHER" id="PTHR47723">
    <property type="entry name" value="OS05G0353850 PROTEIN"/>
    <property type="match status" value="1"/>
</dbReference>
<dbReference type="InterPro" id="IPR053151">
    <property type="entry name" value="RNase_H-like"/>
</dbReference>